<proteinExistence type="predicted"/>
<sequence>MTVTFNAVGPAYAYSAYSQSSKSATGIGQRTTSIVYDVLFLTTATFGPVFTYGFDGVWLMLTEPEDRATCILNRGQIVRFFAIPIDGMRIVFSWVLSDWLPSSVYPFLVISFLTLSRYSSPRLMRLLTFILSWTGAYYLAKIIVSAADQDPIEFEHGTGRLSTVWEHIRAFPWFVTYLFFSEVLLFLFITWLPNQKYTEAPSEYIDWSFGQIYAMLAAILTISIAIFHAWADEVEVEYGRLDADGKPLEHYLSLAYEWNRPISQRIVELVDNYRSSTIASPPEANNNVASEDGPIATEGPKIEMRTFDTVPEITMEDELEDGFLNRRVHKRQTWAGPSSPPAIEPLLPIYDAYASRNGGSVGQGRVGGTTRLGETGEDSRSGHLD</sequence>
<evidence type="ECO:0000313" key="4">
    <source>
        <dbReference type="Proteomes" id="UP000275078"/>
    </source>
</evidence>
<feature type="region of interest" description="Disordered" evidence="1">
    <location>
        <begin position="357"/>
        <end position="385"/>
    </location>
</feature>
<feature type="transmembrane region" description="Helical" evidence="2">
    <location>
        <begin position="212"/>
        <end position="231"/>
    </location>
</feature>
<keyword evidence="2" id="KW-0812">Transmembrane</keyword>
<feature type="transmembrane region" description="Helical" evidence="2">
    <location>
        <begin position="170"/>
        <end position="192"/>
    </location>
</feature>
<gene>
    <name evidence="3" type="ORF">BJ508DRAFT_344038</name>
</gene>
<keyword evidence="2" id="KW-0472">Membrane</keyword>
<feature type="transmembrane region" description="Helical" evidence="2">
    <location>
        <begin position="126"/>
        <end position="147"/>
    </location>
</feature>
<dbReference type="AlphaFoldDB" id="A0A3N4HHI7"/>
<dbReference type="EMBL" id="ML119901">
    <property type="protein sequence ID" value="RPA71771.1"/>
    <property type="molecule type" value="Genomic_DNA"/>
</dbReference>
<protein>
    <submittedName>
        <fullName evidence="3">Uncharacterized protein</fullName>
    </submittedName>
</protein>
<organism evidence="3 4">
    <name type="scientific">Ascobolus immersus RN42</name>
    <dbReference type="NCBI Taxonomy" id="1160509"/>
    <lineage>
        <taxon>Eukaryota</taxon>
        <taxon>Fungi</taxon>
        <taxon>Dikarya</taxon>
        <taxon>Ascomycota</taxon>
        <taxon>Pezizomycotina</taxon>
        <taxon>Pezizomycetes</taxon>
        <taxon>Pezizales</taxon>
        <taxon>Ascobolaceae</taxon>
        <taxon>Ascobolus</taxon>
    </lineage>
</organism>
<reference evidence="3 4" key="1">
    <citation type="journal article" date="2018" name="Nat. Ecol. Evol.">
        <title>Pezizomycetes genomes reveal the molecular basis of ectomycorrhizal truffle lifestyle.</title>
        <authorList>
            <person name="Murat C."/>
            <person name="Payen T."/>
            <person name="Noel B."/>
            <person name="Kuo A."/>
            <person name="Morin E."/>
            <person name="Chen J."/>
            <person name="Kohler A."/>
            <person name="Krizsan K."/>
            <person name="Balestrini R."/>
            <person name="Da Silva C."/>
            <person name="Montanini B."/>
            <person name="Hainaut M."/>
            <person name="Levati E."/>
            <person name="Barry K.W."/>
            <person name="Belfiori B."/>
            <person name="Cichocki N."/>
            <person name="Clum A."/>
            <person name="Dockter R.B."/>
            <person name="Fauchery L."/>
            <person name="Guy J."/>
            <person name="Iotti M."/>
            <person name="Le Tacon F."/>
            <person name="Lindquist E.A."/>
            <person name="Lipzen A."/>
            <person name="Malagnac F."/>
            <person name="Mello A."/>
            <person name="Molinier V."/>
            <person name="Miyauchi S."/>
            <person name="Poulain J."/>
            <person name="Riccioni C."/>
            <person name="Rubini A."/>
            <person name="Sitrit Y."/>
            <person name="Splivallo R."/>
            <person name="Traeger S."/>
            <person name="Wang M."/>
            <person name="Zifcakova L."/>
            <person name="Wipf D."/>
            <person name="Zambonelli A."/>
            <person name="Paolocci F."/>
            <person name="Nowrousian M."/>
            <person name="Ottonello S."/>
            <person name="Baldrian P."/>
            <person name="Spatafora J.W."/>
            <person name="Henrissat B."/>
            <person name="Nagy L.G."/>
            <person name="Aury J.M."/>
            <person name="Wincker P."/>
            <person name="Grigoriev I.V."/>
            <person name="Bonfante P."/>
            <person name="Martin F.M."/>
        </authorList>
    </citation>
    <scope>NUCLEOTIDE SEQUENCE [LARGE SCALE GENOMIC DNA]</scope>
    <source>
        <strain evidence="3 4">RN42</strain>
    </source>
</reference>
<dbReference type="Proteomes" id="UP000275078">
    <property type="component" value="Unassembled WGS sequence"/>
</dbReference>
<name>A0A3N4HHI7_ASCIM</name>
<keyword evidence="4" id="KW-1185">Reference proteome</keyword>
<evidence type="ECO:0000256" key="1">
    <source>
        <dbReference type="SAM" id="MobiDB-lite"/>
    </source>
</evidence>
<keyword evidence="2" id="KW-1133">Transmembrane helix</keyword>
<accession>A0A3N4HHI7</accession>
<evidence type="ECO:0000256" key="2">
    <source>
        <dbReference type="SAM" id="Phobius"/>
    </source>
</evidence>
<evidence type="ECO:0000313" key="3">
    <source>
        <dbReference type="EMBL" id="RPA71771.1"/>
    </source>
</evidence>